<evidence type="ECO:0000256" key="4">
    <source>
        <dbReference type="ARBA" id="ARBA00022989"/>
    </source>
</evidence>
<keyword evidence="2" id="KW-1003">Cell membrane</keyword>
<dbReference type="GO" id="GO:0005886">
    <property type="term" value="C:plasma membrane"/>
    <property type="evidence" value="ECO:0007669"/>
    <property type="project" value="UniProtKB-SubCell"/>
</dbReference>
<evidence type="ECO:0000256" key="2">
    <source>
        <dbReference type="ARBA" id="ARBA00022475"/>
    </source>
</evidence>
<evidence type="ECO:0000256" key="3">
    <source>
        <dbReference type="ARBA" id="ARBA00022692"/>
    </source>
</evidence>
<evidence type="ECO:0000256" key="5">
    <source>
        <dbReference type="ARBA" id="ARBA00023136"/>
    </source>
</evidence>
<gene>
    <name evidence="7" type="ORF">C449_10998</name>
</gene>
<organism evidence="7 8">
    <name type="scientific">Halococcus saccharolyticus DSM 5350</name>
    <dbReference type="NCBI Taxonomy" id="1227455"/>
    <lineage>
        <taxon>Archaea</taxon>
        <taxon>Methanobacteriati</taxon>
        <taxon>Methanobacteriota</taxon>
        <taxon>Stenosarchaea group</taxon>
        <taxon>Halobacteria</taxon>
        <taxon>Halobacteriales</taxon>
        <taxon>Halococcaceae</taxon>
        <taxon>Halococcus</taxon>
    </lineage>
</organism>
<keyword evidence="4 6" id="KW-1133">Transmembrane helix</keyword>
<keyword evidence="8" id="KW-1185">Reference proteome</keyword>
<proteinExistence type="predicted"/>
<dbReference type="GO" id="GO:0006865">
    <property type="term" value="P:amino acid transport"/>
    <property type="evidence" value="ECO:0007669"/>
    <property type="project" value="InterPro"/>
</dbReference>
<name>M0MFD0_9EURY</name>
<reference evidence="7 8" key="1">
    <citation type="journal article" date="2014" name="PLoS Genet.">
        <title>Phylogenetically driven sequencing of extremely halophilic archaea reveals strategies for static and dynamic osmo-response.</title>
        <authorList>
            <person name="Becker E.A."/>
            <person name="Seitzer P.M."/>
            <person name="Tritt A."/>
            <person name="Larsen D."/>
            <person name="Krusor M."/>
            <person name="Yao A.I."/>
            <person name="Wu D."/>
            <person name="Madern D."/>
            <person name="Eisen J.A."/>
            <person name="Darling A.E."/>
            <person name="Facciotti M.T."/>
        </authorList>
    </citation>
    <scope>NUCLEOTIDE SEQUENCE [LARGE SCALE GENOMIC DNA]</scope>
    <source>
        <strain evidence="7 8">DSM 5350</strain>
    </source>
</reference>
<feature type="transmembrane region" description="Helical" evidence="6">
    <location>
        <begin position="23"/>
        <end position="39"/>
    </location>
</feature>
<dbReference type="Proteomes" id="UP000011669">
    <property type="component" value="Unassembled WGS sequence"/>
</dbReference>
<protein>
    <submittedName>
        <fullName evidence="7">Threonine/homoserine/homoserine lactone efflux protein</fullName>
    </submittedName>
</protein>
<dbReference type="EMBL" id="AOMD01000025">
    <property type="protein sequence ID" value="EMA44048.1"/>
    <property type="molecule type" value="Genomic_DNA"/>
</dbReference>
<dbReference type="PATRIC" id="fig|1227455.4.peg.2255"/>
<dbReference type="InParanoid" id="M0MFD0"/>
<dbReference type="Pfam" id="PF01810">
    <property type="entry name" value="LysE"/>
    <property type="match status" value="1"/>
</dbReference>
<feature type="transmembrane region" description="Helical" evidence="6">
    <location>
        <begin position="46"/>
        <end position="72"/>
    </location>
</feature>
<comment type="caution">
    <text evidence="7">The sequence shown here is derived from an EMBL/GenBank/DDBJ whole genome shotgun (WGS) entry which is preliminary data.</text>
</comment>
<dbReference type="STRING" id="1227455.C449_10998"/>
<dbReference type="AlphaFoldDB" id="M0MFD0"/>
<evidence type="ECO:0000313" key="7">
    <source>
        <dbReference type="EMBL" id="EMA44048.1"/>
    </source>
</evidence>
<dbReference type="RefSeq" id="WP_006078059.1">
    <property type="nucleotide sequence ID" value="NZ_AOMD01000025.1"/>
</dbReference>
<keyword evidence="5 6" id="KW-0472">Membrane</keyword>
<dbReference type="InterPro" id="IPR001123">
    <property type="entry name" value="LeuE-type"/>
</dbReference>
<accession>M0MFD0</accession>
<keyword evidence="3 6" id="KW-0812">Transmembrane</keyword>
<comment type="subcellular location">
    <subcellularLocation>
        <location evidence="1">Cell membrane</location>
        <topology evidence="1">Multi-pass membrane protein</topology>
    </subcellularLocation>
</comment>
<evidence type="ECO:0000256" key="1">
    <source>
        <dbReference type="ARBA" id="ARBA00004651"/>
    </source>
</evidence>
<sequence>MISIETVLVFDHGLLVNVLDPKVTLFCLAFFPPLVFATASNASLQLFVLGCLYAGLTLLYLASVAVLSGTIRTALRSCAGIDDWLRYGTGNALVGFGLVLAVERDFLS</sequence>
<evidence type="ECO:0000256" key="6">
    <source>
        <dbReference type="SAM" id="Phobius"/>
    </source>
</evidence>
<evidence type="ECO:0000313" key="8">
    <source>
        <dbReference type="Proteomes" id="UP000011669"/>
    </source>
</evidence>